<dbReference type="CDD" id="cd17550">
    <property type="entry name" value="REC_NtrX-like"/>
    <property type="match status" value="1"/>
</dbReference>
<dbReference type="GO" id="GO:0006355">
    <property type="term" value="P:regulation of DNA-templated transcription"/>
    <property type="evidence" value="ECO:0007669"/>
    <property type="project" value="InterPro"/>
</dbReference>
<keyword evidence="2" id="KW-0547">Nucleotide-binding</keyword>
<keyword evidence="11" id="KW-1185">Reference proteome</keyword>
<evidence type="ECO:0000256" key="3">
    <source>
        <dbReference type="ARBA" id="ARBA00022840"/>
    </source>
</evidence>
<dbReference type="Gene3D" id="3.40.50.2300">
    <property type="match status" value="1"/>
</dbReference>
<dbReference type="PANTHER" id="PTHR32071">
    <property type="entry name" value="TRANSCRIPTIONAL REGULATORY PROTEIN"/>
    <property type="match status" value="1"/>
</dbReference>
<keyword evidence="4" id="KW-0902">Two-component regulatory system</keyword>
<dbReference type="Pfam" id="PF00158">
    <property type="entry name" value="Sigma54_activat"/>
    <property type="match status" value="1"/>
</dbReference>
<dbReference type="Pfam" id="PF02954">
    <property type="entry name" value="HTH_8"/>
    <property type="match status" value="1"/>
</dbReference>
<dbReference type="GO" id="GO:0043565">
    <property type="term" value="F:sequence-specific DNA binding"/>
    <property type="evidence" value="ECO:0007669"/>
    <property type="project" value="InterPro"/>
</dbReference>
<dbReference type="InterPro" id="IPR002078">
    <property type="entry name" value="Sigma_54_int"/>
</dbReference>
<keyword evidence="6" id="KW-0804">Transcription</keyword>
<dbReference type="PROSITE" id="PS00688">
    <property type="entry name" value="SIGMA54_INTERACT_3"/>
    <property type="match status" value="1"/>
</dbReference>
<dbReference type="Proteomes" id="UP001359886">
    <property type="component" value="Unassembled WGS sequence"/>
</dbReference>
<dbReference type="InterPro" id="IPR027417">
    <property type="entry name" value="P-loop_NTPase"/>
</dbReference>
<dbReference type="SUPFAM" id="SSF46689">
    <property type="entry name" value="Homeodomain-like"/>
    <property type="match status" value="1"/>
</dbReference>
<dbReference type="GO" id="GO:0005524">
    <property type="term" value="F:ATP binding"/>
    <property type="evidence" value="ECO:0007669"/>
    <property type="project" value="UniProtKB-KW"/>
</dbReference>
<dbReference type="PANTHER" id="PTHR32071:SF17">
    <property type="entry name" value="TRANSCRIPTIONAL REGULATOR (NTRC FAMILY)"/>
    <property type="match status" value="1"/>
</dbReference>
<evidence type="ECO:0000313" key="11">
    <source>
        <dbReference type="Proteomes" id="UP001359886"/>
    </source>
</evidence>
<keyword evidence="5" id="KW-0805">Transcription regulation</keyword>
<feature type="domain" description="Sigma-54 factor interaction" evidence="8">
    <location>
        <begin position="141"/>
        <end position="364"/>
    </location>
</feature>
<dbReference type="SMART" id="SM00448">
    <property type="entry name" value="REC"/>
    <property type="match status" value="1"/>
</dbReference>
<name>A0AAW9RHA0_9GAMM</name>
<dbReference type="SUPFAM" id="SSF52540">
    <property type="entry name" value="P-loop containing nucleoside triphosphate hydrolases"/>
    <property type="match status" value="1"/>
</dbReference>
<accession>A0AAW9RHA0</accession>
<feature type="modified residue" description="4-aspartylphosphate" evidence="7">
    <location>
        <position position="55"/>
    </location>
</feature>
<dbReference type="Gene3D" id="1.10.8.60">
    <property type="match status" value="1"/>
</dbReference>
<feature type="domain" description="Response regulatory" evidence="9">
    <location>
        <begin position="6"/>
        <end position="120"/>
    </location>
</feature>
<dbReference type="InterPro" id="IPR001789">
    <property type="entry name" value="Sig_transdc_resp-reg_receiver"/>
</dbReference>
<keyword evidence="1 7" id="KW-0597">Phosphoprotein</keyword>
<evidence type="ECO:0000313" key="10">
    <source>
        <dbReference type="EMBL" id="MEJ8569557.1"/>
    </source>
</evidence>
<dbReference type="GO" id="GO:0000160">
    <property type="term" value="P:phosphorelay signal transduction system"/>
    <property type="evidence" value="ECO:0007669"/>
    <property type="project" value="UniProtKB-KW"/>
</dbReference>
<dbReference type="Pfam" id="PF00072">
    <property type="entry name" value="Response_reg"/>
    <property type="match status" value="1"/>
</dbReference>
<dbReference type="PROSITE" id="PS50110">
    <property type="entry name" value="RESPONSE_REGULATORY"/>
    <property type="match status" value="1"/>
</dbReference>
<dbReference type="InterPro" id="IPR058031">
    <property type="entry name" value="AAA_lid_NorR"/>
</dbReference>
<evidence type="ECO:0000256" key="6">
    <source>
        <dbReference type="ARBA" id="ARBA00023163"/>
    </source>
</evidence>
<dbReference type="Pfam" id="PF25601">
    <property type="entry name" value="AAA_lid_14"/>
    <property type="match status" value="1"/>
</dbReference>
<evidence type="ECO:0000256" key="7">
    <source>
        <dbReference type="PROSITE-ProRule" id="PRU00169"/>
    </source>
</evidence>
<sequence>MTAQAHILVVDDEPDIRELVSEILADEGYRVSTADNGENARTVFGQNTPDLVLLDIWMPDVDGITLLKEWSTGGLDCPVIVMSGHGTVETAVEATRLGAHDFVQKPISLARLLAVVSQALAANRPAGDNGQKARATQAIEPIGSSAAMQLLRTKAEQAAQHDSPVLISGEPGSGRENLARFIHARSGRSGDFVSADSFELESDCVRAYLLGRDGNGEAQSGLFDLAAGGTLFLGDIQDLPTDAQRIITQVLEAGAFVREGSSGKRELACRVIASGSANLLEMAKRDSGLEQLYYRVNVLPLEVPPLRNRADDVPDLVRFFADWFPNHEGLPYRNFSVAAQNRLRNHGWPGNIRELRNLVQRLLILGGEGDVSVAEVEDALRHNLAEPAVAERLQADIFELPLREAREQFEREYLSHQLRKAGGSVGKLAEAVEMERTHLYRKLRALGIDPKSVVAGGGK</sequence>
<evidence type="ECO:0000256" key="5">
    <source>
        <dbReference type="ARBA" id="ARBA00023015"/>
    </source>
</evidence>
<gene>
    <name evidence="10" type="ORF">V3330_18160</name>
</gene>
<dbReference type="SUPFAM" id="SSF52172">
    <property type="entry name" value="CheY-like"/>
    <property type="match status" value="1"/>
</dbReference>
<dbReference type="PROSITE" id="PS50045">
    <property type="entry name" value="SIGMA54_INTERACT_4"/>
    <property type="match status" value="1"/>
</dbReference>
<dbReference type="EMBL" id="JAZHOG010000015">
    <property type="protein sequence ID" value="MEJ8569557.1"/>
    <property type="molecule type" value="Genomic_DNA"/>
</dbReference>
<dbReference type="InterPro" id="IPR002197">
    <property type="entry name" value="HTH_Fis"/>
</dbReference>
<evidence type="ECO:0000259" key="9">
    <source>
        <dbReference type="PROSITE" id="PS50110"/>
    </source>
</evidence>
<dbReference type="InterPro" id="IPR009057">
    <property type="entry name" value="Homeodomain-like_sf"/>
</dbReference>
<comment type="caution">
    <text evidence="10">The sequence shown here is derived from an EMBL/GenBank/DDBJ whole genome shotgun (WGS) entry which is preliminary data.</text>
</comment>
<protein>
    <submittedName>
        <fullName evidence="10">Sigma-54 dependent transcriptional regulator</fullName>
    </submittedName>
</protein>
<proteinExistence type="predicted"/>
<evidence type="ECO:0000256" key="1">
    <source>
        <dbReference type="ARBA" id="ARBA00022553"/>
    </source>
</evidence>
<evidence type="ECO:0000256" key="2">
    <source>
        <dbReference type="ARBA" id="ARBA00022741"/>
    </source>
</evidence>
<dbReference type="InterPro" id="IPR011006">
    <property type="entry name" value="CheY-like_superfamily"/>
</dbReference>
<evidence type="ECO:0000256" key="4">
    <source>
        <dbReference type="ARBA" id="ARBA00023012"/>
    </source>
</evidence>
<keyword evidence="3" id="KW-0067">ATP-binding</keyword>
<reference evidence="10 11" key="1">
    <citation type="submission" date="2024-02" db="EMBL/GenBank/DDBJ databases">
        <title>A novel Wenzhouxiangellaceae bacterium, isolated from coastal sediments.</title>
        <authorList>
            <person name="Du Z.-J."/>
            <person name="Ye Y.-Q."/>
            <person name="Zhang X.-Y."/>
        </authorList>
    </citation>
    <scope>NUCLEOTIDE SEQUENCE [LARGE SCALE GENOMIC DNA]</scope>
    <source>
        <strain evidence="10 11">CH-27</strain>
    </source>
</reference>
<dbReference type="InterPro" id="IPR025944">
    <property type="entry name" value="Sigma_54_int_dom_CS"/>
</dbReference>
<organism evidence="10 11">
    <name type="scientific">Elongatibacter sediminis</name>
    <dbReference type="NCBI Taxonomy" id="3119006"/>
    <lineage>
        <taxon>Bacteria</taxon>
        <taxon>Pseudomonadati</taxon>
        <taxon>Pseudomonadota</taxon>
        <taxon>Gammaproteobacteria</taxon>
        <taxon>Chromatiales</taxon>
        <taxon>Wenzhouxiangellaceae</taxon>
        <taxon>Elongatibacter</taxon>
    </lineage>
</organism>
<evidence type="ECO:0000259" key="8">
    <source>
        <dbReference type="PROSITE" id="PS50045"/>
    </source>
</evidence>
<dbReference type="CDD" id="cd00009">
    <property type="entry name" value="AAA"/>
    <property type="match status" value="1"/>
</dbReference>
<dbReference type="AlphaFoldDB" id="A0AAW9RHA0"/>
<dbReference type="FunFam" id="3.40.50.2300:FF:000018">
    <property type="entry name" value="DNA-binding transcriptional regulator NtrC"/>
    <property type="match status" value="1"/>
</dbReference>
<dbReference type="Gene3D" id="3.40.50.300">
    <property type="entry name" value="P-loop containing nucleotide triphosphate hydrolases"/>
    <property type="match status" value="1"/>
</dbReference>
<dbReference type="Gene3D" id="1.10.10.60">
    <property type="entry name" value="Homeodomain-like"/>
    <property type="match status" value="1"/>
</dbReference>
<dbReference type="RefSeq" id="WP_354696879.1">
    <property type="nucleotide sequence ID" value="NZ_JAZHOG010000015.1"/>
</dbReference>